<dbReference type="SUPFAM" id="SSF52156">
    <property type="entry name" value="Initiation factor IF2/eIF5b, domain 3"/>
    <property type="match status" value="1"/>
</dbReference>
<dbReference type="SUPFAM" id="SSF50447">
    <property type="entry name" value="Translation proteins"/>
    <property type="match status" value="1"/>
</dbReference>
<dbReference type="Proteomes" id="UP000240325">
    <property type="component" value="Segment"/>
</dbReference>
<keyword evidence="9" id="KW-1185">Reference proteome</keyword>
<dbReference type="Pfam" id="PF00009">
    <property type="entry name" value="GTP_EFTU"/>
    <property type="match status" value="1"/>
</dbReference>
<evidence type="ECO:0000256" key="5">
    <source>
        <dbReference type="ARBA" id="ARBA00023134"/>
    </source>
</evidence>
<dbReference type="PANTHER" id="PTHR43381:SF4">
    <property type="entry name" value="EUKARYOTIC TRANSLATION INITIATION FACTOR 5B"/>
    <property type="match status" value="1"/>
</dbReference>
<dbReference type="InterPro" id="IPR009000">
    <property type="entry name" value="Transl_B-barrel_sf"/>
</dbReference>
<dbReference type="InterPro" id="IPR023115">
    <property type="entry name" value="TIF_IF2_dom3"/>
</dbReference>
<dbReference type="PANTHER" id="PTHR43381">
    <property type="entry name" value="TRANSLATION INITIATION FACTOR IF-2-RELATED"/>
    <property type="match status" value="1"/>
</dbReference>
<feature type="domain" description="Tr-type G" evidence="7">
    <location>
        <begin position="135"/>
        <end position="347"/>
    </location>
</feature>
<keyword evidence="4" id="KW-0648">Protein biosynthesis</keyword>
<evidence type="ECO:0000313" key="9">
    <source>
        <dbReference type="Proteomes" id="UP000240325"/>
    </source>
</evidence>
<dbReference type="GO" id="GO:0003924">
    <property type="term" value="F:GTPase activity"/>
    <property type="evidence" value="ECO:0007669"/>
    <property type="project" value="InterPro"/>
</dbReference>
<evidence type="ECO:0000256" key="1">
    <source>
        <dbReference type="ARBA" id="ARBA00007733"/>
    </source>
</evidence>
<protein>
    <submittedName>
        <fullName evidence="8">Translation initiation factor IF-2</fullName>
    </submittedName>
</protein>
<comment type="similarity">
    <text evidence="1">Belongs to the TRAFAC class translation factor GTPase superfamily. Classic translation factor GTPase family. IF-2 subfamily.</text>
</comment>
<evidence type="ECO:0000256" key="3">
    <source>
        <dbReference type="ARBA" id="ARBA00022741"/>
    </source>
</evidence>
<dbReference type="InterPro" id="IPR000795">
    <property type="entry name" value="T_Tr_GTP-bd_dom"/>
</dbReference>
<evidence type="ECO:0000259" key="7">
    <source>
        <dbReference type="PROSITE" id="PS51722"/>
    </source>
</evidence>
<dbReference type="Pfam" id="PF11987">
    <property type="entry name" value="IF-2"/>
    <property type="match status" value="1"/>
</dbReference>
<dbReference type="InterPro" id="IPR015760">
    <property type="entry name" value="TIF_IF2"/>
</dbReference>
<dbReference type="PRINTS" id="PR00315">
    <property type="entry name" value="ELONGATNFCT"/>
</dbReference>
<dbReference type="GO" id="GO:0005525">
    <property type="term" value="F:GTP binding"/>
    <property type="evidence" value="ECO:0007669"/>
    <property type="project" value="UniProtKB-KW"/>
</dbReference>
<dbReference type="Gene3D" id="2.40.30.10">
    <property type="entry name" value="Translation factors"/>
    <property type="match status" value="2"/>
</dbReference>
<dbReference type="CDD" id="cd01887">
    <property type="entry name" value="IF2_eIF5B"/>
    <property type="match status" value="1"/>
</dbReference>
<dbReference type="NCBIfam" id="NF003078">
    <property type="entry name" value="PRK04004.1"/>
    <property type="match status" value="1"/>
</dbReference>
<dbReference type="NCBIfam" id="TIGR00231">
    <property type="entry name" value="small_GTP"/>
    <property type="match status" value="1"/>
</dbReference>
<keyword evidence="5" id="KW-0342">GTP-binding</keyword>
<keyword evidence="2 8" id="KW-0396">Initiation factor</keyword>
<evidence type="ECO:0000313" key="8">
    <source>
        <dbReference type="EMBL" id="ATZ80239.1"/>
    </source>
</evidence>
<dbReference type="InterPro" id="IPR005225">
    <property type="entry name" value="Small_GTP-bd"/>
</dbReference>
<dbReference type="PROSITE" id="PS51722">
    <property type="entry name" value="G_TR_2"/>
    <property type="match status" value="1"/>
</dbReference>
<organism evidence="8">
    <name type="scientific">Bodo saltans virus</name>
    <dbReference type="NCBI Taxonomy" id="2024608"/>
    <lineage>
        <taxon>Viruses</taxon>
        <taxon>Varidnaviria</taxon>
        <taxon>Bamfordvirae</taxon>
        <taxon>Nucleocytoviricota</taxon>
        <taxon>Megaviricetes</taxon>
        <taxon>Imitervirales</taxon>
        <taxon>Mimiviridae</taxon>
        <taxon>Klosneuvirinae</taxon>
        <taxon>Theiavirus</taxon>
        <taxon>Theiavirus salishense</taxon>
    </lineage>
</organism>
<dbReference type="InterPro" id="IPR027417">
    <property type="entry name" value="P-loop_NTPase"/>
</dbReference>
<evidence type="ECO:0000256" key="2">
    <source>
        <dbReference type="ARBA" id="ARBA00022540"/>
    </source>
</evidence>
<accession>A0A2H4UTS4</accession>
<dbReference type="InterPro" id="IPR029459">
    <property type="entry name" value="EFTU-type"/>
</dbReference>
<sequence>MAPKKAIPQNILYLKKMMEDKKRLEEEQKRQDEEEERRLKEEEKLAEEQRKYEEKEKKQQAEIDKQNNKNNKEMEKKKHNEEILRRMHQGGMIIAGFDTQPSTKPMEILDRTIKHDDYVDIYDDKLQNNNINKNIRSPICCVLGHVDAGKTSLLDKIRESNVQKKEIRGITQQIGASFLPYEMLCEKCANKNTIAVPGLLMLDTPGHEQFVNLRNRGSTICDIAILVVDIFNGLEKQTIESLNLLKQKKCPFVVGLNKIDKIYGWKKQEDMSILESLKIQNEYTLSEYNKLCNNIILELAEQGINAQLFYKNEQKNKYVSVVPISAMNGEGISDLMGLMIDLVQTYMNANISIKDTIECTVMDVTPIVGLGTTIDVILANGKLNVHDEIIICGVETPIITKITKLLTPKIGTETKQDNTDYISHKSIDGAMCVKICAGSLEKAISGSELYVIKNQNDKDKYYNILLNSVNSILSSIPKNMDGLIVQTSTIGSLEAIVMFLNEMKIPISNAGLGTIQKKNIMDVQNIKNKKYEVLLAFDVDISEQAQEMINKTNIKIIKSNIIYELFDLLKKHINNYDAEQKEKNKMAVVFPVKMKIIEVFAKHNPLIVGCKILDGQLKIGTPLCILTGENNEKFVLGKVIGMQINKKDITTGKIGDEVGVKIQCVANNISYGRTIEKESVLYSVITRESIDALKESFKDEMTNNDWKLIISLKKQQNIA</sequence>
<name>A0A2H4UTS4_9VIRU</name>
<evidence type="ECO:0000256" key="6">
    <source>
        <dbReference type="SAM" id="MobiDB-lite"/>
    </source>
</evidence>
<dbReference type="EMBL" id="MF782455">
    <property type="protein sequence ID" value="ATZ80239.1"/>
    <property type="molecule type" value="Genomic_DNA"/>
</dbReference>
<feature type="region of interest" description="Disordered" evidence="6">
    <location>
        <begin position="19"/>
        <end position="78"/>
    </location>
</feature>
<dbReference type="InterPro" id="IPR036925">
    <property type="entry name" value="TIF_IF2_dom3_sf"/>
</dbReference>
<dbReference type="SUPFAM" id="SSF52540">
    <property type="entry name" value="P-loop containing nucleoside triphosphate hydrolases"/>
    <property type="match status" value="1"/>
</dbReference>
<dbReference type="Gene3D" id="3.40.50.300">
    <property type="entry name" value="P-loop containing nucleotide triphosphate hydrolases"/>
    <property type="match status" value="1"/>
</dbReference>
<keyword evidence="3" id="KW-0547">Nucleotide-binding</keyword>
<proteinExistence type="inferred from homology"/>
<reference evidence="8" key="1">
    <citation type="journal article" date="2017" name="Elife">
        <title>The kinetoplastid-infecting Bodo saltans virus (BsV), a window into the most abundant giant viruses in the sea.</title>
        <authorList>
            <person name="Deeg C.M."/>
            <person name="Chow C.-E.T."/>
            <person name="Suttle C.A."/>
        </authorList>
    </citation>
    <scope>NUCLEOTIDE SEQUENCE</scope>
    <source>
        <strain evidence="8">NG1</strain>
    </source>
</reference>
<gene>
    <name evidence="8" type="ORF">BMW23_0181</name>
</gene>
<dbReference type="FunFam" id="3.40.50.300:FF:000112">
    <property type="entry name" value="Eukaryotic translation initiation factor 5B"/>
    <property type="match status" value="1"/>
</dbReference>
<dbReference type="Pfam" id="PF14578">
    <property type="entry name" value="GTP_EFTU_D4"/>
    <property type="match status" value="1"/>
</dbReference>
<evidence type="ECO:0000256" key="4">
    <source>
        <dbReference type="ARBA" id="ARBA00022917"/>
    </source>
</evidence>
<dbReference type="Gene3D" id="3.40.50.10050">
    <property type="entry name" value="Translation initiation factor IF- 2, domain 3"/>
    <property type="match status" value="1"/>
</dbReference>